<reference evidence="1 2" key="1">
    <citation type="submission" date="2014-06" db="EMBL/GenBank/DDBJ databases">
        <title>Genome characterization of distinct group I Clostridium botulinum lineages.</title>
        <authorList>
            <person name="Giordani F."/>
            <person name="Anselmo A."/>
            <person name="Fillo S."/>
            <person name="Palozzi A.M."/>
            <person name="Fortunato A."/>
            <person name="Gentile B."/>
            <person name="Ciammaruconi A."/>
            <person name="Anniballi F."/>
            <person name="De Medici D."/>
            <person name="Lista F."/>
        </authorList>
    </citation>
    <scope>NUCLEOTIDE SEQUENCE [LARGE SCALE GENOMIC DNA]</scope>
    <source>
        <strain evidence="1 2">B2 450</strain>
    </source>
</reference>
<evidence type="ECO:0000313" key="2">
    <source>
        <dbReference type="Proteomes" id="UP000032250"/>
    </source>
</evidence>
<organism evidence="1 2">
    <name type="scientific">Clostridium botulinum B2 450</name>
    <dbReference type="NCBI Taxonomy" id="1379739"/>
    <lineage>
        <taxon>Bacteria</taxon>
        <taxon>Bacillati</taxon>
        <taxon>Bacillota</taxon>
        <taxon>Clostridia</taxon>
        <taxon>Eubacteriales</taxon>
        <taxon>Clostridiaceae</taxon>
        <taxon>Clostridium</taxon>
    </lineage>
</organism>
<dbReference type="GO" id="GO:0016740">
    <property type="term" value="F:transferase activity"/>
    <property type="evidence" value="ECO:0007669"/>
    <property type="project" value="UniProtKB-KW"/>
</dbReference>
<dbReference type="AlphaFoldDB" id="A0A0D1ANN1"/>
<dbReference type="OrthoDB" id="175771at2"/>
<accession>A0A0D1ANN1</accession>
<evidence type="ECO:0000313" key="1">
    <source>
        <dbReference type="EMBL" id="KIS24759.1"/>
    </source>
</evidence>
<dbReference type="HOGENOM" id="CLU_579688_0_0_9"/>
<keyword evidence="1" id="KW-0808">Transferase</keyword>
<dbReference type="PATRIC" id="fig|1379739.3.peg.3323"/>
<dbReference type="Proteomes" id="UP000032250">
    <property type="component" value="Unassembled WGS sequence"/>
</dbReference>
<gene>
    <name evidence="1" type="ORF">N495_14650</name>
</gene>
<proteinExistence type="predicted"/>
<name>A0A0D1ANN1_CLOBO</name>
<dbReference type="EMBL" id="JXSU01000007">
    <property type="protein sequence ID" value="KIS24759.1"/>
    <property type="molecule type" value="Genomic_DNA"/>
</dbReference>
<sequence length="465" mass="54822">MKKIHFFRIILFLFIIAFPIFSMNLKNNQVSDIDNRKLIELSEIFSEGNIIPNIENYIGDRIGFRTQMVNIYTKAMDILFDEMIHPSYQYGKDGYIFAKLKENETDREFQEVYSNFILNFQNYCIDREIKFLYATEPSKTTIYSEFLPQGYNYNNGNLECFLSLLKDKNVNYIYTGEALMDAKSSKQVFDKKYDANHWNETGAIIGISSILDRLNDLDSRVDKFDINKFGPIEYTNTTLPVSHFDINEKTTHYNLKKNNSLSITDFRNEIKQSKQFTYFANYKNPNNKDAPKILIFAGSYFQGRDKFLTENFSEVIRIHNYHNVIDYDYYINVFNPDIVLFESTEYTHSDYYFPVEEMKNTTYNKEFKYYSNLPESKFAYIKDNTFKKSDTNLMSFSIPIEGEKLSYAYADISNRILDCRVKEINGKQEVEFSIPTSEIENLNKFSLYLISEDESRIAKLPCNLN</sequence>
<comment type="caution">
    <text evidence="1">The sequence shown here is derived from an EMBL/GenBank/DDBJ whole genome shotgun (WGS) entry which is preliminary data.</text>
</comment>
<protein>
    <submittedName>
        <fullName evidence="1">Alginate O-acetyltransferase</fullName>
    </submittedName>
</protein>
<dbReference type="RefSeq" id="WP_003483950.1">
    <property type="nucleotide sequence ID" value="NZ_JXSU01000007.1"/>
</dbReference>